<protein>
    <submittedName>
        <fullName evidence="2">Uncharacterized protein</fullName>
    </submittedName>
</protein>
<reference evidence="2" key="1">
    <citation type="journal article" date="2012" name="Science">
        <title>Fermentation, hydrogen, and sulfur metabolism in multiple uncultivated bacterial phyla.</title>
        <authorList>
            <person name="Wrighton K.C."/>
            <person name="Thomas B.C."/>
            <person name="Sharon I."/>
            <person name="Miller C.S."/>
            <person name="Castelle C.J."/>
            <person name="VerBerkmoes N.C."/>
            <person name="Wilkins M.J."/>
            <person name="Hettich R.L."/>
            <person name="Lipton M.S."/>
            <person name="Williams K.H."/>
            <person name="Long P.E."/>
            <person name="Banfield J.F."/>
        </authorList>
    </citation>
    <scope>NUCLEOTIDE SEQUENCE [LARGE SCALE GENOMIC DNA]</scope>
</reference>
<feature type="region of interest" description="Disordered" evidence="1">
    <location>
        <begin position="41"/>
        <end position="60"/>
    </location>
</feature>
<dbReference type="EMBL" id="AMFJ01021615">
    <property type="protein sequence ID" value="EKD66580.1"/>
    <property type="molecule type" value="Genomic_DNA"/>
</dbReference>
<accession>K2AEY6</accession>
<organism evidence="2">
    <name type="scientific">uncultured bacterium</name>
    <name type="common">gcode 4</name>
    <dbReference type="NCBI Taxonomy" id="1234023"/>
    <lineage>
        <taxon>Bacteria</taxon>
        <taxon>environmental samples</taxon>
    </lineage>
</organism>
<evidence type="ECO:0000313" key="2">
    <source>
        <dbReference type="EMBL" id="EKD66580.1"/>
    </source>
</evidence>
<gene>
    <name evidence="2" type="ORF">ACD_49C00029G0008</name>
</gene>
<proteinExistence type="predicted"/>
<sequence length="133" mass="15666">MRNSNTARSTKKDGWKQASFTQLSGKYLRCNFCWEKVSRSQTEAHENAHAKPKKSSKNIERINSEIREVVEIILNTKKGMRSRDLLHYALNKRWVIDRIYKLIQTVWRLSESEKEKVNNKSLSEIKKELGTKN</sequence>
<name>K2AEY6_9BACT</name>
<dbReference type="AlphaFoldDB" id="K2AEY6"/>
<evidence type="ECO:0000256" key="1">
    <source>
        <dbReference type="SAM" id="MobiDB-lite"/>
    </source>
</evidence>
<comment type="caution">
    <text evidence="2">The sequence shown here is derived from an EMBL/GenBank/DDBJ whole genome shotgun (WGS) entry which is preliminary data.</text>
</comment>